<dbReference type="VEuPathDB" id="FungiDB:M747DRAFT_249821"/>
<dbReference type="AlphaFoldDB" id="A0A100IBB5"/>
<evidence type="ECO:0000256" key="1">
    <source>
        <dbReference type="SAM" id="MobiDB-lite"/>
    </source>
</evidence>
<organism evidence="3 4">
    <name type="scientific">Aspergillus niger</name>
    <dbReference type="NCBI Taxonomy" id="5061"/>
    <lineage>
        <taxon>Eukaryota</taxon>
        <taxon>Fungi</taxon>
        <taxon>Dikarya</taxon>
        <taxon>Ascomycota</taxon>
        <taxon>Pezizomycotina</taxon>
        <taxon>Eurotiomycetes</taxon>
        <taxon>Eurotiomycetidae</taxon>
        <taxon>Eurotiales</taxon>
        <taxon>Aspergillaceae</taxon>
        <taxon>Aspergillus</taxon>
        <taxon>Aspergillus subgen. Circumdati</taxon>
    </lineage>
</organism>
<dbReference type="SUPFAM" id="SSF54768">
    <property type="entry name" value="dsRNA-binding domain-like"/>
    <property type="match status" value="1"/>
</dbReference>
<reference evidence="4" key="1">
    <citation type="journal article" date="2016" name="Genome Announc.">
        <title>Draft genome sequence of Aspergillus niger strain An76.</title>
        <authorList>
            <person name="Gong W."/>
            <person name="Cheng Z."/>
            <person name="Zhang H."/>
            <person name="Liu L."/>
            <person name="Gao P."/>
            <person name="Wang L."/>
        </authorList>
    </citation>
    <scope>NUCLEOTIDE SEQUENCE [LARGE SCALE GENOMIC DNA]</scope>
    <source>
        <strain evidence="4">An76</strain>
    </source>
</reference>
<dbReference type="Pfam" id="PF00035">
    <property type="entry name" value="dsrm"/>
    <property type="match status" value="1"/>
</dbReference>
<feature type="region of interest" description="Disordered" evidence="1">
    <location>
        <begin position="129"/>
        <end position="177"/>
    </location>
</feature>
<dbReference type="VEuPathDB" id="FungiDB:ASPNIDRAFT2_1187169"/>
<proteinExistence type="predicted"/>
<feature type="compositionally biased region" description="Low complexity" evidence="1">
    <location>
        <begin position="143"/>
        <end position="157"/>
    </location>
</feature>
<dbReference type="VEuPathDB" id="FungiDB:An04g06600"/>
<accession>A0A100IBB5</accession>
<gene>
    <name evidence="3" type="ORF">ABL_02494</name>
</gene>
<protein>
    <submittedName>
        <fullName evidence="3">Similar to An04g06600</fullName>
    </submittedName>
</protein>
<evidence type="ECO:0000313" key="3">
    <source>
        <dbReference type="EMBL" id="GAQ38128.1"/>
    </source>
</evidence>
<name>A0A100IBB5_ASPNG</name>
<dbReference type="OMA" id="DPSYECY"/>
<dbReference type="VEuPathDB" id="FungiDB:ATCC64974_81530"/>
<evidence type="ECO:0000259" key="2">
    <source>
        <dbReference type="Pfam" id="PF00035"/>
    </source>
</evidence>
<evidence type="ECO:0000313" key="4">
    <source>
        <dbReference type="Proteomes" id="UP000068243"/>
    </source>
</evidence>
<dbReference type="CDD" id="cd00048">
    <property type="entry name" value="DSRM_SF"/>
    <property type="match status" value="1"/>
</dbReference>
<dbReference type="Proteomes" id="UP000068243">
    <property type="component" value="Unassembled WGS sequence"/>
</dbReference>
<sequence length="177" mass="19156">MAGIEPMAVVVVVVPDSKRCDFLSTPSVICRSLGEFASFGATERLCRRRHWADPAYESYAVGGGYTCIVRVNNREYQTENVCESKTLAEEHAAMRAYLICRNFSVNDGMYPAGHEHRGGPIQGIPVAIGTGRKGRYGDETDMSTSGESRSGGSSPESCEGRLDRRGVGPTRALAFGQ</sequence>
<dbReference type="PaxDb" id="5061-CADANGAP00004279"/>
<dbReference type="EMBL" id="BCMY01000003">
    <property type="protein sequence ID" value="GAQ38128.1"/>
    <property type="molecule type" value="Genomic_DNA"/>
</dbReference>
<comment type="caution">
    <text evidence="3">The sequence shown here is derived from an EMBL/GenBank/DDBJ whole genome shotgun (WGS) entry which is preliminary data.</text>
</comment>
<dbReference type="OrthoDB" id="5274873at2759"/>
<feature type="domain" description="DRBM" evidence="2">
    <location>
        <begin position="45"/>
        <end position="97"/>
    </location>
</feature>
<dbReference type="Gene3D" id="3.30.160.20">
    <property type="match status" value="1"/>
</dbReference>
<dbReference type="InterPro" id="IPR014720">
    <property type="entry name" value="dsRBD_dom"/>
</dbReference>